<gene>
    <name evidence="2" type="ORF">HY076_04355</name>
</gene>
<protein>
    <submittedName>
        <fullName evidence="2">Uncharacterized protein</fullName>
    </submittedName>
</protein>
<dbReference type="EMBL" id="JACQAY010000134">
    <property type="protein sequence ID" value="MBI3539486.1"/>
    <property type="molecule type" value="Genomic_DNA"/>
</dbReference>
<reference evidence="2" key="1">
    <citation type="submission" date="2020-07" db="EMBL/GenBank/DDBJ databases">
        <title>Huge and variable diversity of episymbiotic CPR bacteria and DPANN archaea in groundwater ecosystems.</title>
        <authorList>
            <person name="He C.Y."/>
            <person name="Keren R."/>
            <person name="Whittaker M."/>
            <person name="Farag I.F."/>
            <person name="Doudna J."/>
            <person name="Cate J.H.D."/>
            <person name="Banfield J.F."/>
        </authorList>
    </citation>
    <scope>NUCLEOTIDE SEQUENCE</scope>
    <source>
        <strain evidence="2">NC_groundwater_928_Pr1_S-0.2um_72_17</strain>
    </source>
</reference>
<evidence type="ECO:0000256" key="1">
    <source>
        <dbReference type="SAM" id="MobiDB-lite"/>
    </source>
</evidence>
<evidence type="ECO:0000313" key="2">
    <source>
        <dbReference type="EMBL" id="MBI3539486.1"/>
    </source>
</evidence>
<dbReference type="Proteomes" id="UP000807850">
    <property type="component" value="Unassembled WGS sequence"/>
</dbReference>
<evidence type="ECO:0000313" key="3">
    <source>
        <dbReference type="Proteomes" id="UP000807850"/>
    </source>
</evidence>
<sequence length="579" mass="64571">MTRRSAPPRSGDRRPRAASDPKRALAALEESRVRFGATAAAVKRAALRTLERATLPRAADVARLHDALCFMRAYPDDRAVLGAVERMLAGFARRRDLVRHAAALADSGIAGAAIEFRFFWPTARWLAARWGSRLRIVWEDFERADRLEDWLPLLTLFAETPALDEIDWPPRRWLARLKGAGESDAAFLIRRVAALPMDEAARETLYDQLDPPLRLIPGADTPARSREKARVAPVVFQRRAPGGERPDLRAAARRPVAIRAVPRAEAARLIDLARAAMVTRQRDLDAFSWGDPRDVRIADCGEGLAFAVIGVIPERRLLLESVYGMLTLKNGVPIGYVLASALYGSSEIAYNVFEAWRGTEAARIYGRALAMTRRLFGSDSFTIFPYQLGDGNDEALDTGAWWFYRKLGFTPRDPAARRLMRAELARMRAHPGHRSSRATLARLARANLYFHVGRARNDVMGLVPLPAVGLAVQRMVADRFGSDRERAARVCRAEAATRLGGGPGRGWSGGERLAWERWSPLVIVLPGLERWSAGERRRLIAVIRAKGGPRESEFVRRFDRHARLRAAIRRLALAADAEN</sequence>
<name>A0A9D6L643_UNCEI</name>
<proteinExistence type="predicted"/>
<feature type="compositionally biased region" description="Basic and acidic residues" evidence="1">
    <location>
        <begin position="10"/>
        <end position="23"/>
    </location>
</feature>
<organism evidence="2 3">
    <name type="scientific">Eiseniibacteriota bacterium</name>
    <dbReference type="NCBI Taxonomy" id="2212470"/>
    <lineage>
        <taxon>Bacteria</taxon>
        <taxon>Candidatus Eiseniibacteriota</taxon>
    </lineage>
</organism>
<comment type="caution">
    <text evidence="2">The sequence shown here is derived from an EMBL/GenBank/DDBJ whole genome shotgun (WGS) entry which is preliminary data.</text>
</comment>
<accession>A0A9D6L643</accession>
<feature type="region of interest" description="Disordered" evidence="1">
    <location>
        <begin position="1"/>
        <end position="23"/>
    </location>
</feature>
<dbReference type="AlphaFoldDB" id="A0A9D6L643"/>